<keyword evidence="5 11" id="KW-0808">Transferase</keyword>
<evidence type="ECO:0000256" key="11">
    <source>
        <dbReference type="RuleBase" id="RU003832"/>
    </source>
</evidence>
<dbReference type="Gene3D" id="3.40.50.11660">
    <property type="entry name" value="Glycosyl transferase family 10, C-terminal domain"/>
    <property type="match status" value="1"/>
</dbReference>
<evidence type="ECO:0000256" key="3">
    <source>
        <dbReference type="ARBA" id="ARBA00008919"/>
    </source>
</evidence>
<evidence type="ECO:0000259" key="13">
    <source>
        <dbReference type="Pfam" id="PF17039"/>
    </source>
</evidence>
<evidence type="ECO:0000256" key="1">
    <source>
        <dbReference type="ARBA" id="ARBA00004167"/>
    </source>
</evidence>
<dbReference type="Pfam" id="PF00852">
    <property type="entry name" value="Glyco_transf_10"/>
    <property type="match status" value="1"/>
</dbReference>
<dbReference type="Proteomes" id="UP000095280">
    <property type="component" value="Unplaced"/>
</dbReference>
<keyword evidence="10" id="KW-0325">Glycoprotein</keyword>
<evidence type="ECO:0000256" key="2">
    <source>
        <dbReference type="ARBA" id="ARBA00004922"/>
    </source>
</evidence>
<evidence type="ECO:0000256" key="4">
    <source>
        <dbReference type="ARBA" id="ARBA00022676"/>
    </source>
</evidence>
<dbReference type="GO" id="GO:0032580">
    <property type="term" value="C:Golgi cisterna membrane"/>
    <property type="evidence" value="ECO:0007669"/>
    <property type="project" value="UniProtKB-SubCell"/>
</dbReference>
<keyword evidence="6 11" id="KW-0812">Transmembrane</keyword>
<dbReference type="PANTHER" id="PTHR11929">
    <property type="entry name" value="ALPHA- 1,3 -FUCOSYLTRANSFERASE"/>
    <property type="match status" value="1"/>
</dbReference>
<comment type="pathway">
    <text evidence="2">Protein modification; protein glycosylation.</text>
</comment>
<organism evidence="14 15">
    <name type="scientific">Macrostomum lignano</name>
    <dbReference type="NCBI Taxonomy" id="282301"/>
    <lineage>
        <taxon>Eukaryota</taxon>
        <taxon>Metazoa</taxon>
        <taxon>Spiralia</taxon>
        <taxon>Lophotrochozoa</taxon>
        <taxon>Platyhelminthes</taxon>
        <taxon>Rhabditophora</taxon>
        <taxon>Macrostomorpha</taxon>
        <taxon>Macrostomida</taxon>
        <taxon>Macrostomidae</taxon>
        <taxon>Macrostomum</taxon>
    </lineage>
</organism>
<evidence type="ECO:0000256" key="9">
    <source>
        <dbReference type="ARBA" id="ARBA00023136"/>
    </source>
</evidence>
<proteinExistence type="inferred from homology"/>
<evidence type="ECO:0000313" key="14">
    <source>
        <dbReference type="Proteomes" id="UP000095280"/>
    </source>
</evidence>
<keyword evidence="14" id="KW-1185">Reference proteome</keyword>
<dbReference type="WBParaSite" id="maker-unitig_38312-snap-gene-0.2-mRNA-1">
    <property type="protein sequence ID" value="maker-unitig_38312-snap-gene-0.2-mRNA-1"/>
    <property type="gene ID" value="maker-unitig_38312-snap-gene-0.2"/>
</dbReference>
<keyword evidence="9" id="KW-0472">Membrane</keyword>
<protein>
    <recommendedName>
        <fullName evidence="11">Fucosyltransferase</fullName>
        <ecNumber evidence="11">2.4.1.-</ecNumber>
    </recommendedName>
</protein>
<dbReference type="UniPathway" id="UPA00378"/>
<evidence type="ECO:0000313" key="15">
    <source>
        <dbReference type="WBParaSite" id="maker-unitig_38312-snap-gene-0.2-mRNA-1"/>
    </source>
</evidence>
<dbReference type="PANTHER" id="PTHR11929:SF226">
    <property type="entry name" value="ATP-DEPENDENT DNA HELICASE-RELATED"/>
    <property type="match status" value="1"/>
</dbReference>
<reference evidence="15" key="1">
    <citation type="submission" date="2016-11" db="UniProtKB">
        <authorList>
            <consortium name="WormBaseParasite"/>
        </authorList>
    </citation>
    <scope>IDENTIFICATION</scope>
</reference>
<dbReference type="AlphaFoldDB" id="A0A1I8FLV3"/>
<comment type="similarity">
    <text evidence="3 11">Belongs to the glycosyltransferase 10 family.</text>
</comment>
<name>A0A1I8FLV3_9PLAT</name>
<comment type="subcellular location">
    <subcellularLocation>
        <location evidence="11">Golgi apparatus</location>
        <location evidence="11">Golgi stack membrane</location>
        <topology evidence="11">Single-pass type II membrane protein</topology>
    </subcellularLocation>
    <subcellularLocation>
        <location evidence="1">Membrane</location>
        <topology evidence="1">Single-pass membrane protein</topology>
    </subcellularLocation>
</comment>
<keyword evidence="8" id="KW-1133">Transmembrane helix</keyword>
<keyword evidence="11" id="KW-0333">Golgi apparatus</keyword>
<keyword evidence="4 11" id="KW-0328">Glycosyltransferase</keyword>
<evidence type="ECO:0000259" key="12">
    <source>
        <dbReference type="Pfam" id="PF00852"/>
    </source>
</evidence>
<keyword evidence="7" id="KW-0735">Signal-anchor</keyword>
<evidence type="ECO:0000256" key="6">
    <source>
        <dbReference type="ARBA" id="ARBA00022692"/>
    </source>
</evidence>
<feature type="domain" description="Fucosyltransferase N-terminal" evidence="13">
    <location>
        <begin position="65"/>
        <end position="158"/>
    </location>
</feature>
<dbReference type="SUPFAM" id="SSF53756">
    <property type="entry name" value="UDP-Glycosyltransferase/glycogen phosphorylase"/>
    <property type="match status" value="1"/>
</dbReference>
<accession>A0A1I8FLV3</accession>
<dbReference type="InterPro" id="IPR031481">
    <property type="entry name" value="Glyco_tran_10_N"/>
</dbReference>
<dbReference type="EC" id="2.4.1.-" evidence="11"/>
<dbReference type="GO" id="GO:0046920">
    <property type="term" value="F:alpha-(1-&gt;3)-fucosyltransferase activity"/>
    <property type="evidence" value="ECO:0007669"/>
    <property type="project" value="TreeGrafter"/>
</dbReference>
<evidence type="ECO:0000256" key="7">
    <source>
        <dbReference type="ARBA" id="ARBA00022968"/>
    </source>
</evidence>
<evidence type="ECO:0000256" key="10">
    <source>
        <dbReference type="ARBA" id="ARBA00023180"/>
    </source>
</evidence>
<evidence type="ECO:0000256" key="8">
    <source>
        <dbReference type="ARBA" id="ARBA00022989"/>
    </source>
</evidence>
<evidence type="ECO:0000256" key="5">
    <source>
        <dbReference type="ARBA" id="ARBA00022679"/>
    </source>
</evidence>
<dbReference type="InterPro" id="IPR001503">
    <property type="entry name" value="Glyco_trans_10"/>
</dbReference>
<sequence>MELRDLAALVRDRNAAAEIQFASVGELAVGYQCRFVQPTPLVSAWLPESSAATATGMRCCRPGLAHALLFHAYDLPSRRRLRRMRQTLPRNQLWIYYSIESPMQMTTQRCGRHCFESDLFTFPSYLFCENTRTLQREATYFNWRTMTYRRDSTIYTPYARFEPVVSATGEKHSGRVQLLSVQNPSQEILTELAKHIGACTFTDVVATEYCQTYYFHLSFENVFCRDYITEKFYSNGLWGTRCQWHFAGYSKEELEAVAPPQHFRLSTLLETS</sequence>
<dbReference type="InterPro" id="IPR038577">
    <property type="entry name" value="GT10-like_C_sf"/>
</dbReference>
<dbReference type="Pfam" id="PF17039">
    <property type="entry name" value="Glyco_tran_10_N"/>
    <property type="match status" value="1"/>
</dbReference>
<dbReference type="InterPro" id="IPR055270">
    <property type="entry name" value="Glyco_tran_10_C"/>
</dbReference>
<feature type="domain" description="Fucosyltransferase C-terminal" evidence="12">
    <location>
        <begin position="206"/>
        <end position="238"/>
    </location>
</feature>